<protein>
    <submittedName>
        <fullName evidence="2">Portal protein</fullName>
    </submittedName>
</protein>
<dbReference type="Pfam" id="PF16510">
    <property type="entry name" value="P22_portal"/>
    <property type="match status" value="1"/>
</dbReference>
<proteinExistence type="predicted"/>
<sequence>MADIIDITQQPEGPVQPVQPIGKEQVRNAYEVLRKYKQGKQRLEDKITRNEKWWKMRHWDLMQTEETMDDPKPASGWLFYDVISKHADFMDSFPDSDILPREPGDVEEAQRLSSIIPVVMDQIGYRKVYSDEVWYKLKNGTGCFGVYWDQSKLNGLGDISIENVDLLSIFWEPGIKDIQKSKNIFTVELVDNDTLKQAYPQVAEQLSASSDTILKKYMYDETIDTTGKTAVIDWYYKKPVNGKMTLQYCKFVGDTVLYATENDVTPPTELQEQPVFDENGNALLDPQTGLPVTQVVNVVTGPSMAERGLYDHGKYPFVFDVLFPEAGMPVGFGFIDVGKNAQASIDIFNNAFEKNVQHVCSPRYLVRNDGGVNEEEFADPNKLIVHVDRNMGQDSIQPINVPTMVNSNYISILENKINEMKETTGNRDSTNGGTQSGVTAAAAIAAMQESAGKTSRDQINTTFDAHKEVVTMVIELIRQFYSMPRQFRITGKQGEQEFVQYSNAGLQPQDQGTEFGIDMGYRVPAFDVKVGAEKSSSYSRLAQNELAMQFYNAGFFNPQYADQVSACLEMMDFQGKQSVLQKVQQNGGMYQQMLQMQQQMLQLSEMIDQLSGGQYNMAGQMSDQINQNLNAQEGTPHGTTKMPTSTADESAITKNAREQTAQTTNPS</sequence>
<feature type="compositionally biased region" description="Polar residues" evidence="1">
    <location>
        <begin position="658"/>
        <end position="667"/>
    </location>
</feature>
<name>A0A8S5N743_9CAUD</name>
<dbReference type="InterPro" id="IPR032427">
    <property type="entry name" value="P22_portal"/>
</dbReference>
<reference evidence="2" key="1">
    <citation type="journal article" date="2021" name="Proc. Natl. Acad. Sci. U.S.A.">
        <title>A Catalog of Tens of Thousands of Viruses from Human Metagenomes Reveals Hidden Associations with Chronic Diseases.</title>
        <authorList>
            <person name="Tisza M.J."/>
            <person name="Buck C.B."/>
        </authorList>
    </citation>
    <scope>NUCLEOTIDE SEQUENCE</scope>
    <source>
        <strain evidence="2">CtiBE32</strain>
    </source>
</reference>
<dbReference type="EMBL" id="BK015088">
    <property type="protein sequence ID" value="DAD90486.1"/>
    <property type="molecule type" value="Genomic_DNA"/>
</dbReference>
<accession>A0A8S5N743</accession>
<organism evidence="2">
    <name type="scientific">Myoviridae sp. ctiBE32</name>
    <dbReference type="NCBI Taxonomy" id="2826685"/>
    <lineage>
        <taxon>Viruses</taxon>
        <taxon>Duplodnaviria</taxon>
        <taxon>Heunggongvirae</taxon>
        <taxon>Uroviricota</taxon>
        <taxon>Caudoviricetes</taxon>
    </lineage>
</organism>
<evidence type="ECO:0000256" key="1">
    <source>
        <dbReference type="SAM" id="MobiDB-lite"/>
    </source>
</evidence>
<feature type="region of interest" description="Disordered" evidence="1">
    <location>
        <begin position="629"/>
        <end position="667"/>
    </location>
</feature>
<feature type="compositionally biased region" description="Polar residues" evidence="1">
    <location>
        <begin position="629"/>
        <end position="648"/>
    </location>
</feature>
<evidence type="ECO:0000313" key="2">
    <source>
        <dbReference type="EMBL" id="DAD90486.1"/>
    </source>
</evidence>